<evidence type="ECO:0000313" key="2">
    <source>
        <dbReference type="Proteomes" id="UP000248917"/>
    </source>
</evidence>
<dbReference type="OrthoDB" id="838788at2"/>
<gene>
    <name evidence="1" type="ORF">CLV31_11115</name>
</gene>
<dbReference type="RefSeq" id="WP_111393640.1">
    <property type="nucleotide sequence ID" value="NZ_QKTX01000011.1"/>
</dbReference>
<keyword evidence="2" id="KW-1185">Reference proteome</keyword>
<protein>
    <submittedName>
        <fullName evidence="1">Uncharacterized protein</fullName>
    </submittedName>
</protein>
<organism evidence="1 2">
    <name type="scientific">Algoriphagus aquaeductus</name>
    <dbReference type="NCBI Taxonomy" id="475299"/>
    <lineage>
        <taxon>Bacteria</taxon>
        <taxon>Pseudomonadati</taxon>
        <taxon>Bacteroidota</taxon>
        <taxon>Cytophagia</taxon>
        <taxon>Cytophagales</taxon>
        <taxon>Cyclobacteriaceae</taxon>
        <taxon>Algoriphagus</taxon>
    </lineage>
</organism>
<name>A0A326RLY9_9BACT</name>
<sequence>MKINKTDFEQMKAKYDQEVKKGKAAKGKKRDIVDQTNWIFFDRKTLEEILANPKADGIKFYFTEYTEEVAKEYYPENPDEYVGRLNLVMTASSDSGKNDILNEMEDPTYYNKAQICPPYCQ</sequence>
<evidence type="ECO:0000313" key="1">
    <source>
        <dbReference type="EMBL" id="PZV80849.1"/>
    </source>
</evidence>
<reference evidence="1 2" key="1">
    <citation type="submission" date="2018-06" db="EMBL/GenBank/DDBJ databases">
        <title>Genomic Encyclopedia of Archaeal and Bacterial Type Strains, Phase II (KMG-II): from individual species to whole genera.</title>
        <authorList>
            <person name="Goeker M."/>
        </authorList>
    </citation>
    <scope>NUCLEOTIDE SEQUENCE [LARGE SCALE GENOMIC DNA]</scope>
    <source>
        <strain evidence="1 2">T4</strain>
    </source>
</reference>
<dbReference type="AlphaFoldDB" id="A0A326RLY9"/>
<comment type="caution">
    <text evidence="1">The sequence shown here is derived from an EMBL/GenBank/DDBJ whole genome shotgun (WGS) entry which is preliminary data.</text>
</comment>
<accession>A0A326RLY9</accession>
<dbReference type="EMBL" id="QKTX01000011">
    <property type="protein sequence ID" value="PZV80849.1"/>
    <property type="molecule type" value="Genomic_DNA"/>
</dbReference>
<dbReference type="Proteomes" id="UP000248917">
    <property type="component" value="Unassembled WGS sequence"/>
</dbReference>
<proteinExistence type="predicted"/>